<evidence type="ECO:0000313" key="3">
    <source>
        <dbReference type="Proteomes" id="UP000001396"/>
    </source>
</evidence>
<feature type="compositionally biased region" description="Low complexity" evidence="1">
    <location>
        <begin position="56"/>
        <end position="72"/>
    </location>
</feature>
<proteinExistence type="predicted"/>
<keyword evidence="3" id="KW-1185">Reference proteome</keyword>
<evidence type="ECO:0000313" key="2">
    <source>
        <dbReference type="EMBL" id="EFA86012.1"/>
    </source>
</evidence>
<reference evidence="2 3" key="1">
    <citation type="journal article" date="2011" name="Genome Res.">
        <title>Phylogeny-wide analysis of social amoeba genomes highlights ancient origins for complex intercellular communication.</title>
        <authorList>
            <person name="Heidel A.J."/>
            <person name="Lawal H.M."/>
            <person name="Felder M."/>
            <person name="Schilde C."/>
            <person name="Helps N.R."/>
            <person name="Tunggal B."/>
            <person name="Rivero F."/>
            <person name="John U."/>
            <person name="Schleicher M."/>
            <person name="Eichinger L."/>
            <person name="Platzer M."/>
            <person name="Noegel A.A."/>
            <person name="Schaap P."/>
            <person name="Gloeckner G."/>
        </authorList>
    </citation>
    <scope>NUCLEOTIDE SEQUENCE [LARGE SCALE GENOMIC DNA]</scope>
    <source>
        <strain evidence="3">ATCC 26659 / Pp 5 / PN500</strain>
    </source>
</reference>
<dbReference type="Proteomes" id="UP000001396">
    <property type="component" value="Unassembled WGS sequence"/>
</dbReference>
<dbReference type="InParanoid" id="D3AYI5"/>
<dbReference type="EMBL" id="ADBJ01000004">
    <property type="protein sequence ID" value="EFA86012.1"/>
    <property type="molecule type" value="Genomic_DNA"/>
</dbReference>
<sequence length="247" mass="27993">MNFDDRYRELNFIQSNNEGTLNNNNSNRSSSNNNNNNKEYSLCALFSILYPFNSNFQQQQNDNNNGNNNSNGSVVESFIPDPLPKDHQVMWSDFEVEAESSISDLSSQASDIAMTSDVEDNDSTTGNKNHRKSTKSSGANKSDKIKKRIFIGGIKLDDLEHNEPLKRLRIEKLLHLFSSCGKIESVEPHWNKGAKKIKMIENIKKSLSFETQQAAPNPGFYVRLANATTKNNNNKNNENNNTKKIRK</sequence>
<protein>
    <submittedName>
        <fullName evidence="2">RNA-binding region RNP-1 domain-containing protein</fullName>
    </submittedName>
</protein>
<name>D3AYI5_HETP5</name>
<gene>
    <name evidence="2" type="ORF">PPL_01245</name>
</gene>
<feature type="region of interest" description="Disordered" evidence="1">
    <location>
        <begin position="16"/>
        <end position="35"/>
    </location>
</feature>
<comment type="caution">
    <text evidence="2">The sequence shown here is derived from an EMBL/GenBank/DDBJ whole genome shotgun (WGS) entry which is preliminary data.</text>
</comment>
<dbReference type="GeneID" id="31356775"/>
<feature type="region of interest" description="Disordered" evidence="1">
    <location>
        <begin position="116"/>
        <end position="141"/>
    </location>
</feature>
<dbReference type="AlphaFoldDB" id="D3AYI5"/>
<feature type="region of interest" description="Disordered" evidence="1">
    <location>
        <begin position="227"/>
        <end position="247"/>
    </location>
</feature>
<accession>D3AYI5</accession>
<dbReference type="RefSeq" id="XP_020438118.1">
    <property type="nucleotide sequence ID" value="XM_020572260.1"/>
</dbReference>
<evidence type="ECO:0000256" key="1">
    <source>
        <dbReference type="SAM" id="MobiDB-lite"/>
    </source>
</evidence>
<organism evidence="2 3">
    <name type="scientific">Heterostelium pallidum (strain ATCC 26659 / Pp 5 / PN500)</name>
    <name type="common">Cellular slime mold</name>
    <name type="synonym">Polysphondylium pallidum</name>
    <dbReference type="NCBI Taxonomy" id="670386"/>
    <lineage>
        <taxon>Eukaryota</taxon>
        <taxon>Amoebozoa</taxon>
        <taxon>Evosea</taxon>
        <taxon>Eumycetozoa</taxon>
        <taxon>Dictyostelia</taxon>
        <taxon>Acytosteliales</taxon>
        <taxon>Acytosteliaceae</taxon>
        <taxon>Heterostelium</taxon>
    </lineage>
</organism>
<dbReference type="FunCoup" id="D3AYI5">
    <property type="interactions" value="421"/>
</dbReference>
<feature type="region of interest" description="Disordered" evidence="1">
    <location>
        <begin position="56"/>
        <end position="79"/>
    </location>
</feature>